<evidence type="ECO:0000256" key="1">
    <source>
        <dbReference type="ARBA" id="ARBA00004141"/>
    </source>
</evidence>
<keyword evidence="4 8" id="KW-0812">Transmembrane</keyword>
<comment type="subcellular location">
    <subcellularLocation>
        <location evidence="1">Membrane</location>
        <topology evidence="1">Multi-pass membrane protein</topology>
    </subcellularLocation>
</comment>
<dbReference type="STRING" id="133385.A0A2T9YAF8"/>
<evidence type="ECO:0000313" key="11">
    <source>
        <dbReference type="Proteomes" id="UP000245383"/>
    </source>
</evidence>
<feature type="transmembrane region" description="Helical" evidence="8">
    <location>
        <begin position="151"/>
        <end position="172"/>
    </location>
</feature>
<dbReference type="SUPFAM" id="SSF103473">
    <property type="entry name" value="MFS general substrate transporter"/>
    <property type="match status" value="1"/>
</dbReference>
<feature type="transmembrane region" description="Helical" evidence="8">
    <location>
        <begin position="387"/>
        <end position="407"/>
    </location>
</feature>
<feature type="transmembrane region" description="Helical" evidence="8">
    <location>
        <begin position="126"/>
        <end position="145"/>
    </location>
</feature>
<evidence type="ECO:0000259" key="9">
    <source>
        <dbReference type="PROSITE" id="PS50850"/>
    </source>
</evidence>
<comment type="caution">
    <text evidence="10">The sequence shown here is derived from an EMBL/GenBank/DDBJ whole genome shotgun (WGS) entry which is preliminary data.</text>
</comment>
<dbReference type="Gene3D" id="1.20.1250.20">
    <property type="entry name" value="MFS general substrate transporter like domains"/>
    <property type="match status" value="1"/>
</dbReference>
<dbReference type="PROSITE" id="PS00216">
    <property type="entry name" value="SUGAR_TRANSPORT_1"/>
    <property type="match status" value="1"/>
</dbReference>
<dbReference type="InterPro" id="IPR005829">
    <property type="entry name" value="Sugar_transporter_CS"/>
</dbReference>
<feature type="transmembrane region" description="Helical" evidence="8">
    <location>
        <begin position="212"/>
        <end position="234"/>
    </location>
</feature>
<reference evidence="10 11" key="1">
    <citation type="journal article" date="2018" name="MBio">
        <title>Comparative Genomics Reveals the Core Gene Toolbox for the Fungus-Insect Symbiosis.</title>
        <authorList>
            <person name="Wang Y."/>
            <person name="Stata M."/>
            <person name="Wang W."/>
            <person name="Stajich J.E."/>
            <person name="White M.M."/>
            <person name="Moncalvo J.M."/>
        </authorList>
    </citation>
    <scope>NUCLEOTIDE SEQUENCE [LARGE SCALE GENOMIC DNA]</scope>
    <source>
        <strain evidence="10 11">SWE-8-4</strain>
    </source>
</reference>
<feature type="transmembrane region" description="Helical" evidence="8">
    <location>
        <begin position="95"/>
        <end position="114"/>
    </location>
</feature>
<feature type="transmembrane region" description="Helical" evidence="8">
    <location>
        <begin position="322"/>
        <end position="344"/>
    </location>
</feature>
<evidence type="ECO:0000313" key="10">
    <source>
        <dbReference type="EMBL" id="PVU89320.1"/>
    </source>
</evidence>
<feature type="transmembrane region" description="Helical" evidence="8">
    <location>
        <begin position="475"/>
        <end position="498"/>
    </location>
</feature>
<dbReference type="Pfam" id="PF00083">
    <property type="entry name" value="Sugar_tr"/>
    <property type="match status" value="1"/>
</dbReference>
<keyword evidence="3 7" id="KW-0813">Transport</keyword>
<dbReference type="PRINTS" id="PR00171">
    <property type="entry name" value="SUGRTRNSPORT"/>
</dbReference>
<feature type="transmembrane region" description="Helical" evidence="8">
    <location>
        <begin position="37"/>
        <end position="57"/>
    </location>
</feature>
<comment type="similarity">
    <text evidence="2 7">Belongs to the major facilitator superfamily. Sugar transporter (TC 2.A.1.1) family.</text>
</comment>
<keyword evidence="6 8" id="KW-0472">Membrane</keyword>
<gene>
    <name evidence="10" type="ORF">BB561_005427</name>
</gene>
<evidence type="ECO:0000256" key="4">
    <source>
        <dbReference type="ARBA" id="ARBA00022692"/>
    </source>
</evidence>
<feature type="domain" description="Major facilitator superfamily (MFS) profile" evidence="9">
    <location>
        <begin position="44"/>
        <end position="502"/>
    </location>
</feature>
<dbReference type="PROSITE" id="PS50850">
    <property type="entry name" value="MFS"/>
    <property type="match status" value="1"/>
</dbReference>
<protein>
    <recommendedName>
        <fullName evidence="9">Major facilitator superfamily (MFS) profile domain-containing protein</fullName>
    </recommendedName>
</protein>
<evidence type="ECO:0000256" key="7">
    <source>
        <dbReference type="RuleBase" id="RU003346"/>
    </source>
</evidence>
<dbReference type="GO" id="GO:0015149">
    <property type="term" value="F:hexose transmembrane transporter activity"/>
    <property type="evidence" value="ECO:0007669"/>
    <property type="project" value="TreeGrafter"/>
</dbReference>
<proteinExistence type="inferred from homology"/>
<organism evidence="10 11">
    <name type="scientific">Smittium simulii</name>
    <dbReference type="NCBI Taxonomy" id="133385"/>
    <lineage>
        <taxon>Eukaryota</taxon>
        <taxon>Fungi</taxon>
        <taxon>Fungi incertae sedis</taxon>
        <taxon>Zoopagomycota</taxon>
        <taxon>Kickxellomycotina</taxon>
        <taxon>Harpellomycetes</taxon>
        <taxon>Harpellales</taxon>
        <taxon>Legeriomycetaceae</taxon>
        <taxon>Smittium</taxon>
    </lineage>
</organism>
<name>A0A2T9YAF8_9FUNG</name>
<accession>A0A2T9YAF8</accession>
<dbReference type="NCBIfam" id="TIGR00879">
    <property type="entry name" value="SP"/>
    <property type="match status" value="1"/>
</dbReference>
<dbReference type="InterPro" id="IPR020846">
    <property type="entry name" value="MFS_dom"/>
</dbReference>
<dbReference type="GO" id="GO:0016020">
    <property type="term" value="C:membrane"/>
    <property type="evidence" value="ECO:0007669"/>
    <property type="project" value="UniProtKB-SubCell"/>
</dbReference>
<dbReference type="InterPro" id="IPR003663">
    <property type="entry name" value="Sugar/inositol_transpt"/>
</dbReference>
<dbReference type="OrthoDB" id="4540492at2759"/>
<dbReference type="PANTHER" id="PTHR23503:SF8">
    <property type="entry name" value="FACILITATED GLUCOSE TRANSPORTER PROTEIN 1"/>
    <property type="match status" value="1"/>
</dbReference>
<evidence type="ECO:0000256" key="2">
    <source>
        <dbReference type="ARBA" id="ARBA00010992"/>
    </source>
</evidence>
<evidence type="ECO:0000256" key="8">
    <source>
        <dbReference type="SAM" id="Phobius"/>
    </source>
</evidence>
<dbReference type="PROSITE" id="PS00217">
    <property type="entry name" value="SUGAR_TRANSPORT_2"/>
    <property type="match status" value="1"/>
</dbReference>
<dbReference type="InterPro" id="IPR045263">
    <property type="entry name" value="GLUT"/>
</dbReference>
<keyword evidence="5 8" id="KW-1133">Transmembrane helix</keyword>
<evidence type="ECO:0000256" key="6">
    <source>
        <dbReference type="ARBA" id="ARBA00023136"/>
    </source>
</evidence>
<feature type="transmembrane region" description="Helical" evidence="8">
    <location>
        <begin position="413"/>
        <end position="436"/>
    </location>
</feature>
<sequence length="515" mass="57379">MQNDRASPRPSSAVLNHLNQGLLTSYEPHNPVKSQRLTRFSIICGMIAAIAPLQFGYKLSELNIIKDAIINCDNPLTSSGFNWSLPKCLPMDENYFALATSIFALGGLVGSLFAGYLSDRFGRKRVLLYNSIIFLIGATIQAFSLNAASLIFGRFVSGISSGTAIVITPIYLTEIAPIHARGTLNLFNQMSIVIGLLLAQIIGYFFETGNRWRMVFIISMLLSLVNFGTMFLIVESPKYLYYQSNIAQAEVVLQKLRNNNDVREEIESWENPSQNNASTSSNENMYETRISESELPSSNILLPERNINLINIFGIRKYRQPIFLVVCLQLGQQATGISAVVFYSTSIFKEIYSSKTSAILTLVFGIVNLVMTIFAINIIEQIPRKKLLLSSIIAMFISMLIFVISSFQQLKIMVVISLFMVIASFAPGFGPLPFLLSTELFDTKALGAGNSISISTNWIGTFISGVTFFGLQNAIGNYVFVIYMGLMVIFAIIYIFYLPETKNKTFEKVSEDFVF</sequence>
<keyword evidence="11" id="KW-1185">Reference proteome</keyword>
<evidence type="ECO:0000256" key="5">
    <source>
        <dbReference type="ARBA" id="ARBA00022989"/>
    </source>
</evidence>
<feature type="transmembrane region" description="Helical" evidence="8">
    <location>
        <begin position="356"/>
        <end position="375"/>
    </location>
</feature>
<feature type="transmembrane region" description="Helical" evidence="8">
    <location>
        <begin position="184"/>
        <end position="206"/>
    </location>
</feature>
<feature type="transmembrane region" description="Helical" evidence="8">
    <location>
        <begin position="448"/>
        <end position="469"/>
    </location>
</feature>
<dbReference type="PANTHER" id="PTHR23503">
    <property type="entry name" value="SOLUTE CARRIER FAMILY 2"/>
    <property type="match status" value="1"/>
</dbReference>
<dbReference type="EMBL" id="MBFR01000323">
    <property type="protein sequence ID" value="PVU89320.1"/>
    <property type="molecule type" value="Genomic_DNA"/>
</dbReference>
<dbReference type="InterPro" id="IPR036259">
    <property type="entry name" value="MFS_trans_sf"/>
</dbReference>
<dbReference type="Proteomes" id="UP000245383">
    <property type="component" value="Unassembled WGS sequence"/>
</dbReference>
<dbReference type="AlphaFoldDB" id="A0A2T9YAF8"/>
<dbReference type="InterPro" id="IPR005828">
    <property type="entry name" value="MFS_sugar_transport-like"/>
</dbReference>
<evidence type="ECO:0000256" key="3">
    <source>
        <dbReference type="ARBA" id="ARBA00022448"/>
    </source>
</evidence>